<dbReference type="SUPFAM" id="SSF158446">
    <property type="entry name" value="IVS-encoded protein-like"/>
    <property type="match status" value="1"/>
</dbReference>
<accession>A0A2H0YVX8</accession>
<dbReference type="Proteomes" id="UP000231542">
    <property type="component" value="Unassembled WGS sequence"/>
</dbReference>
<dbReference type="AlphaFoldDB" id="A0A2H0YVX8"/>
<dbReference type="PANTHER" id="PTHR38471:SF2">
    <property type="entry name" value="FOUR HELIX BUNDLE PROTEIN"/>
    <property type="match status" value="1"/>
</dbReference>
<reference evidence="1 2" key="1">
    <citation type="submission" date="2017-09" db="EMBL/GenBank/DDBJ databases">
        <title>Depth-based differentiation of microbial function through sediment-hosted aquifers and enrichment of novel symbionts in the deep terrestrial subsurface.</title>
        <authorList>
            <person name="Probst A.J."/>
            <person name="Ladd B."/>
            <person name="Jarett J.K."/>
            <person name="Geller-Mcgrath D.E."/>
            <person name="Sieber C.M."/>
            <person name="Emerson J.B."/>
            <person name="Anantharaman K."/>
            <person name="Thomas B.C."/>
            <person name="Malmstrom R."/>
            <person name="Stieglmeier M."/>
            <person name="Klingl A."/>
            <person name="Woyke T."/>
            <person name="Ryan C.M."/>
            <person name="Banfield J.F."/>
        </authorList>
    </citation>
    <scope>NUCLEOTIDE SEQUENCE [LARGE SCALE GENOMIC DNA]</scope>
    <source>
        <strain evidence="1">CG08_land_8_20_14_0_20_40_16</strain>
    </source>
</reference>
<evidence type="ECO:0000313" key="1">
    <source>
        <dbReference type="EMBL" id="PIS42586.1"/>
    </source>
</evidence>
<organism evidence="1 2">
    <name type="scientific">Candidatus Kerfeldbacteria bacterium CG08_land_8_20_14_0_20_40_16</name>
    <dbReference type="NCBI Taxonomy" id="2014244"/>
    <lineage>
        <taxon>Bacteria</taxon>
        <taxon>Candidatus Kerfeldiibacteriota</taxon>
    </lineage>
</organism>
<dbReference type="Gene3D" id="1.20.1440.60">
    <property type="entry name" value="23S rRNA-intervening sequence"/>
    <property type="match status" value="1"/>
</dbReference>
<dbReference type="EMBL" id="PEXU01000033">
    <property type="protein sequence ID" value="PIS42586.1"/>
    <property type="molecule type" value="Genomic_DNA"/>
</dbReference>
<evidence type="ECO:0000313" key="2">
    <source>
        <dbReference type="Proteomes" id="UP000231542"/>
    </source>
</evidence>
<dbReference type="PIRSF" id="PIRSF035652">
    <property type="entry name" value="CHP02436"/>
    <property type="match status" value="1"/>
</dbReference>
<comment type="caution">
    <text evidence="1">The sequence shown here is derived from an EMBL/GenBank/DDBJ whole genome shotgun (WGS) entry which is preliminary data.</text>
</comment>
<dbReference type="InterPro" id="IPR012657">
    <property type="entry name" value="23S_rRNA-intervening_sequence"/>
</dbReference>
<gene>
    <name evidence="1" type="ORF">COT24_02725</name>
</gene>
<dbReference type="Pfam" id="PF05635">
    <property type="entry name" value="23S_rRNA_IVP"/>
    <property type="match status" value="1"/>
</dbReference>
<dbReference type="PANTHER" id="PTHR38471">
    <property type="entry name" value="FOUR HELIX BUNDLE PROTEIN"/>
    <property type="match status" value="1"/>
</dbReference>
<dbReference type="InterPro" id="IPR036583">
    <property type="entry name" value="23S_rRNA_IVS_sf"/>
</dbReference>
<dbReference type="NCBIfam" id="TIGR02436">
    <property type="entry name" value="four helix bundle protein"/>
    <property type="match status" value="1"/>
</dbReference>
<protein>
    <submittedName>
        <fullName evidence="1">Four helix bundle protein</fullName>
    </submittedName>
</protein>
<sequence length="122" mass="13773">MNNEKSDLKRRVYQYALTIIEFSDILDRKDCGVEVISKQLLRSTTSIGANIIEAQAASSKKDFTNYSHHALKSANESKFWLCLLRDSHQANKNSANVLIKETIELANIIASSILTLKGKRKF</sequence>
<proteinExistence type="predicted"/>
<name>A0A2H0YVX8_9BACT</name>